<dbReference type="InterPro" id="IPR008250">
    <property type="entry name" value="ATPase_P-typ_transduc_dom_A_sf"/>
</dbReference>
<evidence type="ECO:0000256" key="7">
    <source>
        <dbReference type="ARBA" id="ARBA00022741"/>
    </source>
</evidence>
<dbReference type="SUPFAM" id="SSF81653">
    <property type="entry name" value="Calcium ATPase, transduction domain A"/>
    <property type="match status" value="1"/>
</dbReference>
<dbReference type="PANTHER" id="PTHR46594:SF4">
    <property type="entry name" value="P-TYPE CATION-TRANSPORTING ATPASE"/>
    <property type="match status" value="1"/>
</dbReference>
<dbReference type="Gene3D" id="3.40.1110.10">
    <property type="entry name" value="Calcium-transporting ATPase, cytoplasmic domain N"/>
    <property type="match status" value="2"/>
</dbReference>
<keyword evidence="7 15" id="KW-0547">Nucleotide-binding</keyword>
<feature type="domain" description="HMA" evidence="17">
    <location>
        <begin position="216"/>
        <end position="282"/>
    </location>
</feature>
<dbReference type="Gene3D" id="3.30.70.100">
    <property type="match status" value="6"/>
</dbReference>
<dbReference type="InterPro" id="IPR017969">
    <property type="entry name" value="Heavy-metal-associated_CS"/>
</dbReference>
<dbReference type="GO" id="GO:0016887">
    <property type="term" value="F:ATP hydrolysis activity"/>
    <property type="evidence" value="ECO:0007669"/>
    <property type="project" value="InterPro"/>
</dbReference>
<dbReference type="GO" id="GO:0140581">
    <property type="term" value="F:P-type monovalent copper transporter activity"/>
    <property type="evidence" value="ECO:0007669"/>
    <property type="project" value="UniProtKB-EC"/>
</dbReference>
<feature type="transmembrane region" description="Helical" evidence="15">
    <location>
        <begin position="679"/>
        <end position="696"/>
    </location>
</feature>
<keyword evidence="12" id="KW-0406">Ion transport</keyword>
<proteinExistence type="inferred from homology"/>
<dbReference type="Proteomes" id="UP000070444">
    <property type="component" value="Unassembled WGS sequence"/>
</dbReference>
<dbReference type="FunFam" id="2.70.150.10:FF:000002">
    <property type="entry name" value="Copper-transporting ATPase 1, putative"/>
    <property type="match status" value="1"/>
</dbReference>
<dbReference type="SFLD" id="SFLDG00002">
    <property type="entry name" value="C1.7:_P-type_atpase_like"/>
    <property type="match status" value="1"/>
</dbReference>
<feature type="transmembrane region" description="Helical" evidence="15">
    <location>
        <begin position="869"/>
        <end position="891"/>
    </location>
</feature>
<dbReference type="SFLD" id="SFLDF00027">
    <property type="entry name" value="p-type_atpase"/>
    <property type="match status" value="1"/>
</dbReference>
<feature type="domain" description="HMA" evidence="17">
    <location>
        <begin position="482"/>
        <end position="548"/>
    </location>
</feature>
<dbReference type="CDD" id="cd00371">
    <property type="entry name" value="HMA"/>
    <property type="match status" value="5"/>
</dbReference>
<feature type="domain" description="HMA" evidence="17">
    <location>
        <begin position="6"/>
        <end position="73"/>
    </location>
</feature>
<feature type="compositionally biased region" description="Polar residues" evidence="16">
    <location>
        <begin position="1330"/>
        <end position="1346"/>
    </location>
</feature>
<dbReference type="STRING" id="796925.A0A137PF90"/>
<dbReference type="GO" id="GO:0005507">
    <property type="term" value="F:copper ion binding"/>
    <property type="evidence" value="ECO:0007669"/>
    <property type="project" value="InterPro"/>
</dbReference>
<keyword evidence="5 15" id="KW-0479">Metal-binding</keyword>
<protein>
    <recommendedName>
        <fullName evidence="2">P-type Cu(+) transporter</fullName>
        <ecNumber evidence="2">7.2.2.8</ecNumber>
    </recommendedName>
    <alternativeName>
        <fullName evidence="14">Cu(2+)-ATPase</fullName>
    </alternativeName>
</protein>
<dbReference type="Gene3D" id="2.70.150.10">
    <property type="entry name" value="Calcium-transporting ATPase, cytoplasmic transduction domain A"/>
    <property type="match status" value="1"/>
</dbReference>
<evidence type="ECO:0000313" key="18">
    <source>
        <dbReference type="EMBL" id="KXN73663.1"/>
    </source>
</evidence>
<dbReference type="PRINTS" id="PR00119">
    <property type="entry name" value="CATATPASE"/>
</dbReference>
<keyword evidence="6" id="KW-0677">Repeat</keyword>
<evidence type="ECO:0000256" key="14">
    <source>
        <dbReference type="ARBA" id="ARBA00080126"/>
    </source>
</evidence>
<dbReference type="InterPro" id="IPR036412">
    <property type="entry name" value="HAD-like_sf"/>
</dbReference>
<evidence type="ECO:0000256" key="4">
    <source>
        <dbReference type="ARBA" id="ARBA00022692"/>
    </source>
</evidence>
<comment type="similarity">
    <text evidence="15">Belongs to the cation transport ATPase (P-type) (TC 3.A.3) family. Type IB subfamily.</text>
</comment>
<evidence type="ECO:0000256" key="8">
    <source>
        <dbReference type="ARBA" id="ARBA00022840"/>
    </source>
</evidence>
<dbReference type="InterPro" id="IPR059000">
    <property type="entry name" value="ATPase_P-type_domA"/>
</dbReference>
<dbReference type="PRINTS" id="PR00942">
    <property type="entry name" value="CUATPASEI"/>
</dbReference>
<evidence type="ECO:0000256" key="5">
    <source>
        <dbReference type="ARBA" id="ARBA00022723"/>
    </source>
</evidence>
<dbReference type="SUPFAM" id="SSF81665">
    <property type="entry name" value="Calcium ATPase, transmembrane domain M"/>
    <property type="match status" value="1"/>
</dbReference>
<evidence type="ECO:0000256" key="10">
    <source>
        <dbReference type="ARBA" id="ARBA00022989"/>
    </source>
</evidence>
<dbReference type="OrthoDB" id="432719at2759"/>
<dbReference type="PRINTS" id="PR00943">
    <property type="entry name" value="CUATPASE"/>
</dbReference>
<name>A0A137PF90_CONC2</name>
<evidence type="ECO:0000256" key="1">
    <source>
        <dbReference type="ARBA" id="ARBA00004370"/>
    </source>
</evidence>
<keyword evidence="19" id="KW-1185">Reference proteome</keyword>
<dbReference type="PROSITE" id="PS01047">
    <property type="entry name" value="HMA_1"/>
    <property type="match status" value="4"/>
</dbReference>
<dbReference type="InterPro" id="IPR006122">
    <property type="entry name" value="HMA_Cu_ion-bd"/>
</dbReference>
<dbReference type="GO" id="GO:0005524">
    <property type="term" value="F:ATP binding"/>
    <property type="evidence" value="ECO:0007669"/>
    <property type="project" value="UniProtKB-UniRule"/>
</dbReference>
<dbReference type="CDD" id="cd02094">
    <property type="entry name" value="P-type_ATPase_Cu-like"/>
    <property type="match status" value="1"/>
</dbReference>
<dbReference type="InterPro" id="IPR027256">
    <property type="entry name" value="P-typ_ATPase_IB"/>
</dbReference>
<evidence type="ECO:0000313" key="19">
    <source>
        <dbReference type="Proteomes" id="UP000070444"/>
    </source>
</evidence>
<evidence type="ECO:0000256" key="15">
    <source>
        <dbReference type="RuleBase" id="RU362081"/>
    </source>
</evidence>
<dbReference type="InterPro" id="IPR044492">
    <property type="entry name" value="P_typ_ATPase_HD_dom"/>
</dbReference>
<dbReference type="Gene3D" id="3.40.50.1000">
    <property type="entry name" value="HAD superfamily/HAD-like"/>
    <property type="match status" value="1"/>
</dbReference>
<keyword evidence="3" id="KW-0813">Transport</keyword>
<keyword evidence="8 15" id="KW-0067">ATP-binding</keyword>
<evidence type="ECO:0000256" key="12">
    <source>
        <dbReference type="ARBA" id="ARBA00023065"/>
    </source>
</evidence>
<dbReference type="SFLD" id="SFLDS00003">
    <property type="entry name" value="Haloacid_Dehalogenase"/>
    <property type="match status" value="1"/>
</dbReference>
<dbReference type="PROSITE" id="PS00154">
    <property type="entry name" value="ATPASE_E1_E2"/>
    <property type="match status" value="1"/>
</dbReference>
<dbReference type="FunFam" id="3.30.70.100:FF:000001">
    <property type="entry name" value="ATPase copper transporting beta"/>
    <property type="match status" value="5"/>
</dbReference>
<feature type="domain" description="HMA" evidence="17">
    <location>
        <begin position="408"/>
        <end position="474"/>
    </location>
</feature>
<keyword evidence="9" id="KW-1278">Translocase</keyword>
<dbReference type="GO" id="GO:0016020">
    <property type="term" value="C:membrane"/>
    <property type="evidence" value="ECO:0007669"/>
    <property type="project" value="UniProtKB-SubCell"/>
</dbReference>
<dbReference type="NCBIfam" id="TIGR01494">
    <property type="entry name" value="ATPase_P-type"/>
    <property type="match status" value="2"/>
</dbReference>
<accession>A0A137PF90</accession>
<feature type="transmembrane region" description="Helical" evidence="15">
    <location>
        <begin position="1203"/>
        <end position="1225"/>
    </location>
</feature>
<dbReference type="NCBIfam" id="TIGR01525">
    <property type="entry name" value="ATPase-IB_hvy"/>
    <property type="match status" value="1"/>
</dbReference>
<gene>
    <name evidence="18" type="ORF">CONCODRAFT_77240</name>
</gene>
<dbReference type="InterPro" id="IPR018303">
    <property type="entry name" value="ATPase_P-typ_P_site"/>
</dbReference>
<dbReference type="InterPro" id="IPR036163">
    <property type="entry name" value="HMA_dom_sf"/>
</dbReference>
<dbReference type="NCBIfam" id="TIGR00003">
    <property type="entry name" value="copper ion binding protein"/>
    <property type="match status" value="4"/>
</dbReference>
<feature type="domain" description="HMA" evidence="17">
    <location>
        <begin position="146"/>
        <end position="211"/>
    </location>
</feature>
<evidence type="ECO:0000256" key="6">
    <source>
        <dbReference type="ARBA" id="ARBA00022737"/>
    </source>
</evidence>
<comment type="subcellular location">
    <subcellularLocation>
        <location evidence="1 15">Membrane</location>
    </subcellularLocation>
</comment>
<dbReference type="InterPro" id="IPR023214">
    <property type="entry name" value="HAD_sf"/>
</dbReference>
<dbReference type="Pfam" id="PF00403">
    <property type="entry name" value="HMA"/>
    <property type="match status" value="5"/>
</dbReference>
<keyword evidence="10 15" id="KW-1133">Transmembrane helix</keyword>
<dbReference type="PROSITE" id="PS50846">
    <property type="entry name" value="HMA_2"/>
    <property type="match status" value="6"/>
</dbReference>
<feature type="transmembrane region" description="Helical" evidence="15">
    <location>
        <begin position="643"/>
        <end position="667"/>
    </location>
</feature>
<dbReference type="SUPFAM" id="SSF55008">
    <property type="entry name" value="HMA, heavy metal-associated domain"/>
    <property type="match status" value="6"/>
</dbReference>
<organism evidence="18 19">
    <name type="scientific">Conidiobolus coronatus (strain ATCC 28846 / CBS 209.66 / NRRL 28638)</name>
    <name type="common">Delacroixia coronata</name>
    <dbReference type="NCBI Taxonomy" id="796925"/>
    <lineage>
        <taxon>Eukaryota</taxon>
        <taxon>Fungi</taxon>
        <taxon>Fungi incertae sedis</taxon>
        <taxon>Zoopagomycota</taxon>
        <taxon>Entomophthoromycotina</taxon>
        <taxon>Entomophthoromycetes</taxon>
        <taxon>Entomophthorales</taxon>
        <taxon>Ancylistaceae</taxon>
        <taxon>Conidiobolus</taxon>
    </lineage>
</organism>
<keyword evidence="4 15" id="KW-0812">Transmembrane</keyword>
<dbReference type="PANTHER" id="PTHR46594">
    <property type="entry name" value="P-TYPE CATION-TRANSPORTING ATPASE"/>
    <property type="match status" value="1"/>
</dbReference>
<feature type="transmembrane region" description="Helical" evidence="15">
    <location>
        <begin position="1231"/>
        <end position="1251"/>
    </location>
</feature>
<dbReference type="InterPro" id="IPR001757">
    <property type="entry name" value="P_typ_ATPase"/>
</dbReference>
<dbReference type="OMA" id="HWMLPAW"/>
<keyword evidence="11" id="KW-0186">Copper</keyword>
<evidence type="ECO:0000256" key="9">
    <source>
        <dbReference type="ARBA" id="ARBA00022967"/>
    </source>
</evidence>
<dbReference type="Pfam" id="PF00702">
    <property type="entry name" value="Hydrolase"/>
    <property type="match status" value="1"/>
</dbReference>
<feature type="transmembrane region" description="Helical" evidence="15">
    <location>
        <begin position="830"/>
        <end position="849"/>
    </location>
</feature>
<evidence type="ECO:0000256" key="13">
    <source>
        <dbReference type="ARBA" id="ARBA00023136"/>
    </source>
</evidence>
<feature type="transmembrane region" description="Helical" evidence="15">
    <location>
        <begin position="574"/>
        <end position="592"/>
    </location>
</feature>
<dbReference type="SUPFAM" id="SSF56784">
    <property type="entry name" value="HAD-like"/>
    <property type="match status" value="1"/>
</dbReference>
<reference evidence="18 19" key="1">
    <citation type="journal article" date="2015" name="Genome Biol. Evol.">
        <title>Phylogenomic analyses indicate that early fungi evolved digesting cell walls of algal ancestors of land plants.</title>
        <authorList>
            <person name="Chang Y."/>
            <person name="Wang S."/>
            <person name="Sekimoto S."/>
            <person name="Aerts A.L."/>
            <person name="Choi C."/>
            <person name="Clum A."/>
            <person name="LaButti K.M."/>
            <person name="Lindquist E.A."/>
            <person name="Yee Ngan C."/>
            <person name="Ohm R.A."/>
            <person name="Salamov A.A."/>
            <person name="Grigoriev I.V."/>
            <person name="Spatafora J.W."/>
            <person name="Berbee M.L."/>
        </authorList>
    </citation>
    <scope>NUCLEOTIDE SEQUENCE [LARGE SCALE GENOMIC DNA]</scope>
    <source>
        <strain evidence="18 19">NRRL 28638</strain>
    </source>
</reference>
<feature type="domain" description="HMA" evidence="17">
    <location>
        <begin position="294"/>
        <end position="360"/>
    </location>
</feature>
<dbReference type="InterPro" id="IPR006121">
    <property type="entry name" value="HMA_dom"/>
</dbReference>
<dbReference type="EC" id="7.2.2.8" evidence="2"/>
<feature type="region of interest" description="Disordered" evidence="16">
    <location>
        <begin position="1324"/>
        <end position="1346"/>
    </location>
</feature>
<dbReference type="Pfam" id="PF00122">
    <property type="entry name" value="E1-E2_ATPase"/>
    <property type="match status" value="1"/>
</dbReference>
<evidence type="ECO:0000256" key="3">
    <source>
        <dbReference type="ARBA" id="ARBA00022448"/>
    </source>
</evidence>
<evidence type="ECO:0000256" key="2">
    <source>
        <dbReference type="ARBA" id="ARBA00012517"/>
    </source>
</evidence>
<keyword evidence="13 15" id="KW-0472">Membrane</keyword>
<evidence type="ECO:0000256" key="11">
    <source>
        <dbReference type="ARBA" id="ARBA00023008"/>
    </source>
</evidence>
<dbReference type="EMBL" id="KQ964433">
    <property type="protein sequence ID" value="KXN73663.1"/>
    <property type="molecule type" value="Genomic_DNA"/>
</dbReference>
<dbReference type="InterPro" id="IPR023299">
    <property type="entry name" value="ATPase_P-typ_cyto_dom_N"/>
</dbReference>
<sequence>MTQIVTYLELKVIGMTCQSCVKAINKSLSKLDHLTSYSVDLETEIAKVTYPSSVINFEADIITCIEDCGFDVYQLVNYKIPELIQVNTNLIKENYKEEVVYSVEFNEATRYLSIWKSLSLSNENLLQKLEELELQPITVKQNNTANYIQLNVEGMTCQSCVRSIQNALKPLEGLVDCEVSLENNKVSAVILPSLSKSLVAETIENAGFDVIQDSSNIVTLSVEGMTCQSCVKSIQSSLKKQSGILNSTVSLAENQAQVIYSPSEISAKTIATTIEDCGFDVSIISDLLNAPSNNELVLSVEGMTCQSCVKAIKSASQKVNGIISIDVSLADDRATIVYDSKIVSSSDLVNMVEDCGFDAKIISNNSSSSTLVPNSVRQRSTSIAKSNSKQVESDLTITVNNFESGEIITTNISVHGMTCSSCTGLVEGELKDRQGIESVVVSLMSERATIKHYPNVISAQQLADIVTGLGYPSEVQKPSSKNTLTINLYGLVDGQMALKVENELGSLNGVQSVEIDPTGQILIVEITPGEIGPRQIISALKEFGIDGLIEQKSANSQLESLNKTREILQWKRQLKLSLLFTVPIFIISKVFMNIPYTRSFLEYQILKIPIDTWIQCILTIPVQFGVGWQFYTNSYKALSHRSANMDVLVAIGTSAAFFFSVFTMLWAMFLGDSTHPECFFETSATLITFIVLGRYLENKAKGKTSSALSQLISLTPSSCVLVTKGDDGNLIEEKIPSELVIPGEKIPVDGIVREGSSTIDESMVTGEPIPVSKKIGDNVIGGTVNGMGMLVIEADKIGEEATLSKIVKLVEDAQTSKAPIQYFADLVAKYFVPVVVALAIATFTLWIILGSFFADHVPDNVMLKHKGAFITALTFAISTIVISCPCALGLATPTAIMTGTGVGAQLGILIKGGVPLEAAKSLTKVLFDKTGTLTLGKLQVTEIRMMVDFEIRSKYQLTQDNFTKIIAAAESSSEHPLGRAIVVHAKENLKLDVESVKMDEFLATAGRGVHCRVTCEPTNQSMNIRIGNGKFLQENSISLPESFTQTKEQYESEGNTVVMVAIDNFFAGFVALSDTLRPESLMTVRALKKMGLSVAMVTGDQQLTAEAIAKQCEIEEIYAGVSPQGKSKTVERMQRDGHSVCFIGDGINDSPALAKSTVGISMGGGTDIAIEAASVVLMKTDLMDVVGAIHLSKRIFNRIRLNFLLASIYNIIAIPLAMGLFAWIGFTMHPIVAAAAMGLSGLSVVLSSLALKLYRRPYFSMETNSFYYQPYTEDNLPSFLLSPFNAYVSFTQKLSSKIRGRPSTVGYANINESESQVQITVTSPGALESGNATSSRNKLWSKSSTQQDDEIELINHSFNQFTIDDSDSESD</sequence>
<dbReference type="InterPro" id="IPR023298">
    <property type="entry name" value="ATPase_P-typ_TM_dom_sf"/>
</dbReference>
<evidence type="ECO:0000256" key="16">
    <source>
        <dbReference type="SAM" id="MobiDB-lite"/>
    </source>
</evidence>
<evidence type="ECO:0000259" key="17">
    <source>
        <dbReference type="PROSITE" id="PS50846"/>
    </source>
</evidence>